<dbReference type="Proteomes" id="UP000489600">
    <property type="component" value="Unassembled WGS sequence"/>
</dbReference>
<evidence type="ECO:0000313" key="3">
    <source>
        <dbReference type="EMBL" id="VVB01747.1"/>
    </source>
</evidence>
<dbReference type="AlphaFoldDB" id="A0A565BK66"/>
<gene>
    <name evidence="3" type="ORF">ANE_LOCUS12191</name>
</gene>
<keyword evidence="4" id="KW-1185">Reference proteome</keyword>
<evidence type="ECO:0000313" key="4">
    <source>
        <dbReference type="Proteomes" id="UP000489600"/>
    </source>
</evidence>
<keyword evidence="2" id="KW-1133">Transmembrane helix</keyword>
<evidence type="ECO:0000256" key="1">
    <source>
        <dbReference type="SAM" id="MobiDB-lite"/>
    </source>
</evidence>
<keyword evidence="2" id="KW-0812">Transmembrane</keyword>
<feature type="transmembrane region" description="Helical" evidence="2">
    <location>
        <begin position="104"/>
        <end position="121"/>
    </location>
</feature>
<keyword evidence="2" id="KW-0472">Membrane</keyword>
<feature type="transmembrane region" description="Helical" evidence="2">
    <location>
        <begin position="25"/>
        <end position="44"/>
    </location>
</feature>
<sequence length="155" mass="17584">MELSLTSSEVRLSCTEVPTVNDNLYLIQPFALAYLFSVALYVKYCRRNEPQPPARIQYTTVRSFLNPSYFVASLWREDHGISKGCLFAALCVVFPMAETNLQRILVVFVTVFLGTIGNLQLDHTSPALPPHEHQIPLLPDPTSRVEEKKMDTKKE</sequence>
<feature type="region of interest" description="Disordered" evidence="1">
    <location>
        <begin position="132"/>
        <end position="155"/>
    </location>
</feature>
<evidence type="ECO:0000256" key="2">
    <source>
        <dbReference type="SAM" id="Phobius"/>
    </source>
</evidence>
<protein>
    <submittedName>
        <fullName evidence="3">Uncharacterized protein</fullName>
    </submittedName>
</protein>
<accession>A0A565BK66</accession>
<feature type="compositionally biased region" description="Basic and acidic residues" evidence="1">
    <location>
        <begin position="143"/>
        <end position="155"/>
    </location>
</feature>
<name>A0A565BK66_9BRAS</name>
<dbReference type="EMBL" id="CABITT030000004">
    <property type="protein sequence ID" value="VVB01747.1"/>
    <property type="molecule type" value="Genomic_DNA"/>
</dbReference>
<proteinExistence type="predicted"/>
<organism evidence="3 4">
    <name type="scientific">Arabis nemorensis</name>
    <dbReference type="NCBI Taxonomy" id="586526"/>
    <lineage>
        <taxon>Eukaryota</taxon>
        <taxon>Viridiplantae</taxon>
        <taxon>Streptophyta</taxon>
        <taxon>Embryophyta</taxon>
        <taxon>Tracheophyta</taxon>
        <taxon>Spermatophyta</taxon>
        <taxon>Magnoliopsida</taxon>
        <taxon>eudicotyledons</taxon>
        <taxon>Gunneridae</taxon>
        <taxon>Pentapetalae</taxon>
        <taxon>rosids</taxon>
        <taxon>malvids</taxon>
        <taxon>Brassicales</taxon>
        <taxon>Brassicaceae</taxon>
        <taxon>Arabideae</taxon>
        <taxon>Arabis</taxon>
    </lineage>
</organism>
<comment type="caution">
    <text evidence="3">The sequence shown here is derived from an EMBL/GenBank/DDBJ whole genome shotgun (WGS) entry which is preliminary data.</text>
</comment>
<reference evidence="3" key="1">
    <citation type="submission" date="2019-07" db="EMBL/GenBank/DDBJ databases">
        <authorList>
            <person name="Dittberner H."/>
        </authorList>
    </citation>
    <scope>NUCLEOTIDE SEQUENCE [LARGE SCALE GENOMIC DNA]</scope>
</reference>